<evidence type="ECO:0000256" key="3">
    <source>
        <dbReference type="ARBA" id="ARBA00022741"/>
    </source>
</evidence>
<dbReference type="GO" id="GO:0005737">
    <property type="term" value="C:cytoplasm"/>
    <property type="evidence" value="ECO:0007669"/>
    <property type="project" value="UniProtKB-SubCell"/>
</dbReference>
<dbReference type="EMBL" id="CP130612">
    <property type="protein sequence ID" value="WKW11482.1"/>
    <property type="molecule type" value="Genomic_DNA"/>
</dbReference>
<comment type="function">
    <text evidence="5">Catalyzes the reversible transfer of the terminal phosphate group between ATP and AMP. Plays an important role in cellular energy homeostasis and in adenine nucleotide metabolism.</text>
</comment>
<dbReference type="NCBIfam" id="TIGR01351">
    <property type="entry name" value="adk"/>
    <property type="match status" value="1"/>
</dbReference>
<dbReference type="RefSeq" id="WP_367887180.1">
    <property type="nucleotide sequence ID" value="NZ_CP130612.1"/>
</dbReference>
<feature type="binding site" evidence="5">
    <location>
        <position position="31"/>
    </location>
    <ligand>
        <name>AMP</name>
        <dbReference type="ChEBI" id="CHEBI:456215"/>
    </ligand>
</feature>
<organism evidence="9 10">
    <name type="scientific">Pseudogemmatithrix spongiicola</name>
    <dbReference type="NCBI Taxonomy" id="3062599"/>
    <lineage>
        <taxon>Bacteria</taxon>
        <taxon>Pseudomonadati</taxon>
        <taxon>Gemmatimonadota</taxon>
        <taxon>Gemmatimonadia</taxon>
        <taxon>Gemmatimonadales</taxon>
        <taxon>Gemmatimonadaceae</taxon>
        <taxon>Pseudogemmatithrix</taxon>
    </lineage>
</organism>
<evidence type="ECO:0000313" key="8">
    <source>
        <dbReference type="EMBL" id="WKW11482.1"/>
    </source>
</evidence>
<comment type="catalytic activity">
    <reaction evidence="5 7">
        <text>AMP + ATP = 2 ADP</text>
        <dbReference type="Rhea" id="RHEA:12973"/>
        <dbReference type="ChEBI" id="CHEBI:30616"/>
        <dbReference type="ChEBI" id="CHEBI:456215"/>
        <dbReference type="ChEBI" id="CHEBI:456216"/>
        <dbReference type="EC" id="2.7.4.3"/>
    </reaction>
</comment>
<dbReference type="PRINTS" id="PR00094">
    <property type="entry name" value="ADENYLTKNASE"/>
</dbReference>
<evidence type="ECO:0000313" key="9">
    <source>
        <dbReference type="EMBL" id="WKW14392.1"/>
    </source>
</evidence>
<comment type="subunit">
    <text evidence="5 7">Monomer.</text>
</comment>
<feature type="region of interest" description="NMP" evidence="5">
    <location>
        <begin position="30"/>
        <end position="59"/>
    </location>
</feature>
<accession>A0AA49JYH9</accession>
<dbReference type="InterPro" id="IPR000850">
    <property type="entry name" value="Adenylat/UMP-CMP_kin"/>
</dbReference>
<feature type="binding site" evidence="5">
    <location>
        <position position="127"/>
    </location>
    <ligand>
        <name>ATP</name>
        <dbReference type="ChEBI" id="CHEBI:30616"/>
    </ligand>
</feature>
<feature type="binding site" evidence="5">
    <location>
        <position position="168"/>
    </location>
    <ligand>
        <name>AMP</name>
        <dbReference type="ChEBI" id="CHEBI:456215"/>
    </ligand>
</feature>
<evidence type="ECO:0000256" key="7">
    <source>
        <dbReference type="RuleBase" id="RU003331"/>
    </source>
</evidence>
<evidence type="ECO:0000256" key="5">
    <source>
        <dbReference type="HAMAP-Rule" id="MF_00235"/>
    </source>
</evidence>
<keyword evidence="1 5" id="KW-0808">Transferase</keyword>
<feature type="binding site" evidence="5">
    <location>
        <begin position="57"/>
        <end position="59"/>
    </location>
    <ligand>
        <name>AMP</name>
        <dbReference type="ChEBI" id="CHEBI:456215"/>
    </ligand>
</feature>
<feature type="binding site" evidence="5">
    <location>
        <position position="197"/>
    </location>
    <ligand>
        <name>ATP</name>
        <dbReference type="ChEBI" id="CHEBI:30616"/>
    </ligand>
</feature>
<comment type="caution">
    <text evidence="5">Lacks conserved residue(s) required for the propagation of feature annotation.</text>
</comment>
<dbReference type="EC" id="2.7.4.3" evidence="5 7"/>
<feature type="binding site" evidence="5">
    <location>
        <begin position="10"/>
        <end position="15"/>
    </location>
    <ligand>
        <name>ATP</name>
        <dbReference type="ChEBI" id="CHEBI:30616"/>
    </ligand>
</feature>
<dbReference type="GO" id="GO:0044209">
    <property type="term" value="P:AMP salvage"/>
    <property type="evidence" value="ECO:0007669"/>
    <property type="project" value="UniProtKB-UniRule"/>
</dbReference>
<comment type="subcellular location">
    <subcellularLocation>
        <location evidence="5 7">Cytoplasm</location>
    </subcellularLocation>
</comment>
<name>A0AA49JYH9_9BACT</name>
<keyword evidence="5" id="KW-0963">Cytoplasm</keyword>
<accession>A0AA49JT23</accession>
<dbReference type="NCBIfam" id="NF001381">
    <property type="entry name" value="PRK00279.1-3"/>
    <property type="match status" value="1"/>
</dbReference>
<dbReference type="EMBL" id="CP130613">
    <property type="protein sequence ID" value="WKW14392.1"/>
    <property type="molecule type" value="Genomic_DNA"/>
</dbReference>
<dbReference type="PROSITE" id="PS50890">
    <property type="entry name" value="PUA"/>
    <property type="match status" value="1"/>
</dbReference>
<dbReference type="GO" id="GO:0005524">
    <property type="term" value="F:ATP binding"/>
    <property type="evidence" value="ECO:0007669"/>
    <property type="project" value="UniProtKB-UniRule"/>
</dbReference>
<evidence type="ECO:0000256" key="6">
    <source>
        <dbReference type="RuleBase" id="RU003330"/>
    </source>
</evidence>
<reference evidence="9" key="1">
    <citation type="submission" date="2023-07" db="EMBL/GenBank/DDBJ databases">
        <authorList>
            <person name="Haufschild T."/>
            <person name="Kallscheuer N."/>
            <person name="Hammer J."/>
            <person name="Kohn T."/>
            <person name="Kabuu M."/>
            <person name="Jogler M."/>
            <person name="Wohfarth N."/>
            <person name="Heuer A."/>
            <person name="Rohde M."/>
            <person name="van Teeseling M.C.F."/>
            <person name="Jogler C."/>
        </authorList>
    </citation>
    <scope>NUCLEOTIDE SEQUENCE</scope>
    <source>
        <strain evidence="8">Strain 138</strain>
        <strain evidence="9">Strain 318</strain>
    </source>
</reference>
<protein>
    <recommendedName>
        <fullName evidence="5 7">Adenylate kinase</fullName>
        <shortName evidence="5">AK</shortName>
        <ecNumber evidence="5 7">2.7.4.3</ecNumber>
    </recommendedName>
    <alternativeName>
        <fullName evidence="5">ATP-AMP transphosphorylase</fullName>
    </alternativeName>
    <alternativeName>
        <fullName evidence="5">ATP:AMP phosphotransferase</fullName>
    </alternativeName>
    <alternativeName>
        <fullName evidence="5">Adenylate monophosphate kinase</fullName>
    </alternativeName>
</protein>
<keyword evidence="2 5" id="KW-0545">Nucleotide biosynthesis</keyword>
<comment type="domain">
    <text evidence="5">Consists of three domains, a large central CORE domain and two small peripheral domains, NMPbind and LID, which undergo movements during catalysis. The LID domain closes over the site of phosphoryl transfer upon ATP binding. Assembling and dissambling the active center during each catalytic cycle provides an effective means to prevent ATP hydrolysis.</text>
</comment>
<keyword evidence="10" id="KW-1185">Reference proteome</keyword>
<dbReference type="HAMAP" id="MF_00235">
    <property type="entry name" value="Adenylate_kinase_Adk"/>
    <property type="match status" value="1"/>
</dbReference>
<dbReference type="AlphaFoldDB" id="A0AA49JYH9"/>
<dbReference type="Proteomes" id="UP001229955">
    <property type="component" value="Chromosome"/>
</dbReference>
<evidence type="ECO:0000256" key="1">
    <source>
        <dbReference type="ARBA" id="ARBA00022679"/>
    </source>
</evidence>
<gene>
    <name evidence="5" type="primary">adk</name>
    <name evidence="8" type="ORF">Strain138_000735</name>
    <name evidence="9" type="ORF">Strain318_000735</name>
</gene>
<dbReference type="CDD" id="cd01428">
    <property type="entry name" value="ADK"/>
    <property type="match status" value="1"/>
</dbReference>
<dbReference type="InterPro" id="IPR027417">
    <property type="entry name" value="P-loop_NTPase"/>
</dbReference>
<feature type="binding site" evidence="5">
    <location>
        <position position="92"/>
    </location>
    <ligand>
        <name>AMP</name>
        <dbReference type="ChEBI" id="CHEBI:456215"/>
    </ligand>
</feature>
<evidence type="ECO:0000313" key="10">
    <source>
        <dbReference type="Proteomes" id="UP001229955"/>
    </source>
</evidence>
<feature type="binding site" evidence="5">
    <location>
        <position position="36"/>
    </location>
    <ligand>
        <name>AMP</name>
        <dbReference type="ChEBI" id="CHEBI:456215"/>
    </ligand>
</feature>
<evidence type="ECO:0000256" key="4">
    <source>
        <dbReference type="ARBA" id="ARBA00022777"/>
    </source>
</evidence>
<dbReference type="KEGG" id="pspc:Strain318_000735"/>
<keyword evidence="3 5" id="KW-0547">Nucleotide-binding</keyword>
<keyword evidence="4 5" id="KW-0418">Kinase</keyword>
<keyword evidence="5 7" id="KW-0067">ATP-binding</keyword>
<comment type="similarity">
    <text evidence="5 6">Belongs to the adenylate kinase family.</text>
</comment>
<dbReference type="SUPFAM" id="SSF52540">
    <property type="entry name" value="P-loop containing nucleoside triphosphate hydrolases"/>
    <property type="match status" value="1"/>
</dbReference>
<dbReference type="Pfam" id="PF00406">
    <property type="entry name" value="ADK"/>
    <property type="match status" value="1"/>
</dbReference>
<dbReference type="GO" id="GO:0004017">
    <property type="term" value="F:AMP kinase activity"/>
    <property type="evidence" value="ECO:0007669"/>
    <property type="project" value="UniProtKB-UniRule"/>
</dbReference>
<proteinExistence type="inferred from homology"/>
<dbReference type="InterPro" id="IPR006259">
    <property type="entry name" value="Adenyl_kin_sub"/>
</dbReference>
<dbReference type="NCBIfam" id="NF011100">
    <property type="entry name" value="PRK14527.1"/>
    <property type="match status" value="1"/>
</dbReference>
<sequence length="212" mass="22423">MIVVLLGPPGAGKGTQGERIAAALGIPKLATGDVLRAAVKEGTKLGLEAKGFMDRGDLVPDSVILGIIKEALLSPAYAKGAILDGVVRTVPQAEGLKRLTAEIGKGVDVVLDFQIDDELLVSRLSGRTTCDKEQKPFTGLQPGTPCPDQCGGTLMRRKDDEPEAIRNRLSVYHAQTKPVLAWYVGQGANVQHIDAVGSFDDVFARALKAVGR</sequence>
<comment type="pathway">
    <text evidence="5">Purine metabolism; AMP biosynthesis via salvage pathway; AMP from ADP: step 1/1.</text>
</comment>
<dbReference type="PANTHER" id="PTHR23359">
    <property type="entry name" value="NUCLEOTIDE KINASE"/>
    <property type="match status" value="1"/>
</dbReference>
<evidence type="ECO:0000256" key="2">
    <source>
        <dbReference type="ARBA" id="ARBA00022727"/>
    </source>
</evidence>
<dbReference type="Gene3D" id="3.40.50.300">
    <property type="entry name" value="P-loop containing nucleotide triphosphate hydrolases"/>
    <property type="match status" value="1"/>
</dbReference>
<feature type="binding site" evidence="5">
    <location>
        <position position="157"/>
    </location>
    <ligand>
        <name>AMP</name>
        <dbReference type="ChEBI" id="CHEBI:456215"/>
    </ligand>
</feature>